<organism evidence="2 3">
    <name type="scientific">Aspergillus mulundensis</name>
    <dbReference type="NCBI Taxonomy" id="1810919"/>
    <lineage>
        <taxon>Eukaryota</taxon>
        <taxon>Fungi</taxon>
        <taxon>Dikarya</taxon>
        <taxon>Ascomycota</taxon>
        <taxon>Pezizomycotina</taxon>
        <taxon>Eurotiomycetes</taxon>
        <taxon>Eurotiomycetidae</taxon>
        <taxon>Eurotiales</taxon>
        <taxon>Aspergillaceae</taxon>
        <taxon>Aspergillus</taxon>
        <taxon>Aspergillus subgen. Nidulantes</taxon>
    </lineage>
</organism>
<dbReference type="EMBL" id="PVWQ01000007">
    <property type="protein sequence ID" value="RDW76822.1"/>
    <property type="molecule type" value="Genomic_DNA"/>
</dbReference>
<comment type="caution">
    <text evidence="2">The sequence shown here is derived from an EMBL/GenBank/DDBJ whole genome shotgun (WGS) entry which is preliminary data.</text>
</comment>
<sequence length="219" mass="24314">MAAIVASSSAWCCVVRRLYCRRDYSRASPQFNEGTEPINYNKTSALAACLSDLSPAPRPEFGSQDYAEQDPGIASRCCYLPGPLDNSLSETYSDSPLLDFQEVFLLRHLIGNLGPLVTVSLEGRTAQLIELVRYEQHGPSFYNYRPQQPVLWPVLRYAIYTECAKHPIRLAHCKGGPGLTASVDRMPLRNVTPETATTEGMSEFKNNPPRRGCGKAMSH</sequence>
<dbReference type="GeneID" id="38117184"/>
<reference evidence="2 3" key="1">
    <citation type="journal article" date="2018" name="IMA Fungus">
        <title>IMA Genome-F 9: Draft genome sequence of Annulohypoxylon stygium, Aspergillus mulundensis, Berkeleyomyces basicola (syn. Thielaviopsis basicola), Ceratocystis smalleyi, two Cercospora beticola strains, Coleophoma cylindrospora, Fusarium fracticaudum, Phialophora cf. hyalina, and Morchella septimelata.</title>
        <authorList>
            <person name="Wingfield B.D."/>
            <person name="Bills G.F."/>
            <person name="Dong Y."/>
            <person name="Huang W."/>
            <person name="Nel W.J."/>
            <person name="Swalarsk-Parry B.S."/>
            <person name="Vaghefi N."/>
            <person name="Wilken P.M."/>
            <person name="An Z."/>
            <person name="de Beer Z.W."/>
            <person name="De Vos L."/>
            <person name="Chen L."/>
            <person name="Duong T.A."/>
            <person name="Gao Y."/>
            <person name="Hammerbacher A."/>
            <person name="Kikkert J.R."/>
            <person name="Li Y."/>
            <person name="Li H."/>
            <person name="Li K."/>
            <person name="Li Q."/>
            <person name="Liu X."/>
            <person name="Ma X."/>
            <person name="Naidoo K."/>
            <person name="Pethybridge S.J."/>
            <person name="Sun J."/>
            <person name="Steenkamp E.T."/>
            <person name="van der Nest M.A."/>
            <person name="van Wyk S."/>
            <person name="Wingfield M.J."/>
            <person name="Xiong C."/>
            <person name="Yue Q."/>
            <person name="Zhang X."/>
        </authorList>
    </citation>
    <scope>NUCLEOTIDE SEQUENCE [LARGE SCALE GENOMIC DNA]</scope>
    <source>
        <strain evidence="2 3">DSM 5745</strain>
    </source>
</reference>
<evidence type="ECO:0000313" key="3">
    <source>
        <dbReference type="Proteomes" id="UP000256690"/>
    </source>
</evidence>
<dbReference type="RefSeq" id="XP_026603134.1">
    <property type="nucleotide sequence ID" value="XM_026748830.1"/>
</dbReference>
<evidence type="ECO:0000313" key="2">
    <source>
        <dbReference type="EMBL" id="RDW76822.1"/>
    </source>
</evidence>
<proteinExistence type="predicted"/>
<accession>A0A3D8RRW9</accession>
<dbReference type="Proteomes" id="UP000256690">
    <property type="component" value="Unassembled WGS sequence"/>
</dbReference>
<protein>
    <submittedName>
        <fullName evidence="2">Uncharacterized protein</fullName>
    </submittedName>
</protein>
<feature type="region of interest" description="Disordered" evidence="1">
    <location>
        <begin position="194"/>
        <end position="219"/>
    </location>
</feature>
<dbReference type="AlphaFoldDB" id="A0A3D8RRW9"/>
<gene>
    <name evidence="2" type="ORF">DSM5745_06814</name>
</gene>
<keyword evidence="3" id="KW-1185">Reference proteome</keyword>
<evidence type="ECO:0000256" key="1">
    <source>
        <dbReference type="SAM" id="MobiDB-lite"/>
    </source>
</evidence>
<dbReference type="STRING" id="1810919.A0A3D8RRW9"/>
<name>A0A3D8RRW9_9EURO</name>